<evidence type="ECO:0000256" key="2">
    <source>
        <dbReference type="ARBA" id="ARBA00022695"/>
    </source>
</evidence>
<dbReference type="Pfam" id="PF12804">
    <property type="entry name" value="NTP_transf_3"/>
    <property type="match status" value="1"/>
</dbReference>
<dbReference type="PANTHER" id="PTHR43584:SF5">
    <property type="entry name" value="PROTEIN LICC"/>
    <property type="match status" value="1"/>
</dbReference>
<dbReference type="PANTHER" id="PTHR43584">
    <property type="entry name" value="NUCLEOTIDYL TRANSFERASE"/>
    <property type="match status" value="1"/>
</dbReference>
<name>G5GNQ1_9FIRM</name>
<evidence type="ECO:0000259" key="3">
    <source>
        <dbReference type="Pfam" id="PF12804"/>
    </source>
</evidence>
<dbReference type="eggNOG" id="COG4750">
    <property type="taxonomic scope" value="Bacteria"/>
</dbReference>
<dbReference type="InterPro" id="IPR029044">
    <property type="entry name" value="Nucleotide-diphossugar_trans"/>
</dbReference>
<reference evidence="4 5" key="1">
    <citation type="submission" date="2011-08" db="EMBL/GenBank/DDBJ databases">
        <title>The Genome Sequence of Selenomonas infelix ATCC 43532.</title>
        <authorList>
            <consortium name="The Broad Institute Genome Sequencing Platform"/>
            <person name="Earl A."/>
            <person name="Ward D."/>
            <person name="Feldgarden M."/>
            <person name="Gevers D."/>
            <person name="Izard J."/>
            <person name="Blanton J.M."/>
            <person name="Baranova O.V."/>
            <person name="Dewhirst F.E."/>
            <person name="Young S.K."/>
            <person name="Zeng Q."/>
            <person name="Gargeya S."/>
            <person name="Fitzgerald M."/>
            <person name="Haas B."/>
            <person name="Abouelleil A."/>
            <person name="Alvarado L."/>
            <person name="Arachchi H.M."/>
            <person name="Berlin A."/>
            <person name="Brown A."/>
            <person name="Chapman S.B."/>
            <person name="Chen Z."/>
            <person name="Dunbar C."/>
            <person name="Freedman E."/>
            <person name="Gearin G."/>
            <person name="Gellesch M."/>
            <person name="Goldberg J."/>
            <person name="Griggs A."/>
            <person name="Gujja S."/>
            <person name="Heiman D."/>
            <person name="Howarth C."/>
            <person name="Larson L."/>
            <person name="Lui A."/>
            <person name="MacDonald P.J.P."/>
            <person name="Montmayeur A."/>
            <person name="Murphy C."/>
            <person name="Neiman D."/>
            <person name="Pearson M."/>
            <person name="Priest M."/>
            <person name="Roberts A."/>
            <person name="Saif S."/>
            <person name="Shea T."/>
            <person name="Shenoy N."/>
            <person name="Sisk P."/>
            <person name="Stolte C."/>
            <person name="Sykes S."/>
            <person name="Wortman J."/>
            <person name="Nusbaum C."/>
            <person name="Birren B."/>
        </authorList>
    </citation>
    <scope>NUCLEOTIDE SEQUENCE [LARGE SCALE GENOMIC DNA]</scope>
    <source>
        <strain evidence="4 5">ATCC 43532</strain>
    </source>
</reference>
<keyword evidence="1" id="KW-0808">Transferase</keyword>
<accession>G5GNQ1</accession>
<dbReference type="PATRIC" id="fig|679201.3.peg.1018"/>
<keyword evidence="2" id="KW-0548">Nucleotidyltransferase</keyword>
<dbReference type="STRING" id="679201.HMPREF9334_01005"/>
<dbReference type="InterPro" id="IPR050065">
    <property type="entry name" value="GlmU-like"/>
</dbReference>
<dbReference type="GO" id="GO:0016779">
    <property type="term" value="F:nucleotidyltransferase activity"/>
    <property type="evidence" value="ECO:0007669"/>
    <property type="project" value="UniProtKB-KW"/>
</dbReference>
<proteinExistence type="predicted"/>
<dbReference type="RefSeq" id="WP_006692455.1">
    <property type="nucleotide sequence ID" value="NZ_JH376798.1"/>
</dbReference>
<dbReference type="AlphaFoldDB" id="G5GNQ1"/>
<keyword evidence="5" id="KW-1185">Reference proteome</keyword>
<evidence type="ECO:0000256" key="1">
    <source>
        <dbReference type="ARBA" id="ARBA00022679"/>
    </source>
</evidence>
<dbReference type="HOGENOM" id="CLU_029499_5_0_9"/>
<feature type="domain" description="MobA-like NTP transferase" evidence="3">
    <location>
        <begin position="9"/>
        <end position="121"/>
    </location>
</feature>
<evidence type="ECO:0000313" key="5">
    <source>
        <dbReference type="Proteomes" id="UP000004129"/>
    </source>
</evidence>
<dbReference type="OrthoDB" id="9803871at2"/>
<dbReference type="EMBL" id="ACZM01000007">
    <property type="protein sequence ID" value="EHG21588.1"/>
    <property type="molecule type" value="Genomic_DNA"/>
</dbReference>
<organism evidence="4 5">
    <name type="scientific">Selenomonas infelix ATCC 43532</name>
    <dbReference type="NCBI Taxonomy" id="679201"/>
    <lineage>
        <taxon>Bacteria</taxon>
        <taxon>Bacillati</taxon>
        <taxon>Bacillota</taxon>
        <taxon>Negativicutes</taxon>
        <taxon>Selenomonadales</taxon>
        <taxon>Selenomonadaceae</taxon>
        <taxon>Selenomonas</taxon>
    </lineage>
</organism>
<protein>
    <recommendedName>
        <fullName evidence="3">MobA-like NTP transferase domain-containing protein</fullName>
    </recommendedName>
</protein>
<dbReference type="Gene3D" id="3.90.550.10">
    <property type="entry name" value="Spore Coat Polysaccharide Biosynthesis Protein SpsA, Chain A"/>
    <property type="match status" value="1"/>
</dbReference>
<evidence type="ECO:0000313" key="4">
    <source>
        <dbReference type="EMBL" id="EHG21588.1"/>
    </source>
</evidence>
<gene>
    <name evidence="4" type="ORF">HMPREF9334_01005</name>
</gene>
<dbReference type="InterPro" id="IPR025877">
    <property type="entry name" value="MobA-like_NTP_Trfase"/>
</dbReference>
<sequence>MDAHRVTRAVILAAGRGSRLAPLTDRVPKPLVPVNGTPIIATILDALNAAGISSITIVRGYCGEAFDALRKTYPHLAFIDNPDWETANNISSIALAGRAGLLADSYVIEGDLYLANPAVITPTQTRTNYIAFPVQATDDWCFDTDADGKITHIDTASDHPCHQMLGLSYWTAADGARLAACANALYAEKQYRQLYWDEIMLKYHLHECDVYIRECTRADVWEIDTVEELRELEERMRGNSASPVAAGEVANAVSR</sequence>
<dbReference type="SUPFAM" id="SSF53448">
    <property type="entry name" value="Nucleotide-diphospho-sugar transferases"/>
    <property type="match status" value="1"/>
</dbReference>
<dbReference type="CDD" id="cd02523">
    <property type="entry name" value="PC_cytidylyltransferase"/>
    <property type="match status" value="1"/>
</dbReference>
<comment type="caution">
    <text evidence="4">The sequence shown here is derived from an EMBL/GenBank/DDBJ whole genome shotgun (WGS) entry which is preliminary data.</text>
</comment>
<dbReference type="Proteomes" id="UP000004129">
    <property type="component" value="Unassembled WGS sequence"/>
</dbReference>